<proteinExistence type="predicted"/>
<dbReference type="Proteomes" id="UP001295684">
    <property type="component" value="Unassembled WGS sequence"/>
</dbReference>
<dbReference type="SUPFAM" id="SSF54171">
    <property type="entry name" value="DNA-binding domain"/>
    <property type="match status" value="1"/>
</dbReference>
<evidence type="ECO:0000256" key="2">
    <source>
        <dbReference type="ARBA" id="ARBA00023015"/>
    </source>
</evidence>
<gene>
    <name evidence="8" type="ORF">ECRASSUSDP1_LOCUS25130</name>
</gene>
<keyword evidence="2" id="KW-0805">Transcription regulation</keyword>
<keyword evidence="5" id="KW-0539">Nucleus</keyword>
<sequence>MNFSNFSTKPEWNATPSWDCTELICQLAQTYCFCPSLQQATQGLNGFCGWEDLKSFSYPNIAKFSLETNALMQQEQENSKACDKASESLKAEETKSNSPEQTSLPKNSGNPSSSEEAQETIKKRRRRSSKLEIRSKLIKIKSQILKRGISSFYSSSKQQRGSAPNNSSRRSRYIGISKNNTHWQALINIGRTKKYIDIFVSEQEAARTYDLYAIAIKGVKAGLNFNYTAAEMIDGIDHYLQHGKVMISS</sequence>
<keyword evidence="4" id="KW-0804">Transcription</keyword>
<name>A0AAD1Y2J3_EUPCR</name>
<dbReference type="SMART" id="SM00380">
    <property type="entry name" value="AP2"/>
    <property type="match status" value="1"/>
</dbReference>
<dbReference type="AlphaFoldDB" id="A0AAD1Y2J3"/>
<dbReference type="InterPro" id="IPR036955">
    <property type="entry name" value="AP2/ERF_dom_sf"/>
</dbReference>
<dbReference type="PROSITE" id="PS51032">
    <property type="entry name" value="AP2_ERF"/>
    <property type="match status" value="1"/>
</dbReference>
<evidence type="ECO:0000259" key="7">
    <source>
        <dbReference type="PROSITE" id="PS51032"/>
    </source>
</evidence>
<comment type="caution">
    <text evidence="8">The sequence shown here is derived from an EMBL/GenBank/DDBJ whole genome shotgun (WGS) entry which is preliminary data.</text>
</comment>
<dbReference type="InterPro" id="IPR001471">
    <property type="entry name" value="AP2/ERF_dom"/>
</dbReference>
<protein>
    <recommendedName>
        <fullName evidence="7">AP2/ERF domain-containing protein</fullName>
    </recommendedName>
</protein>
<reference evidence="8" key="1">
    <citation type="submission" date="2023-07" db="EMBL/GenBank/DDBJ databases">
        <authorList>
            <consortium name="AG Swart"/>
            <person name="Singh M."/>
            <person name="Singh A."/>
            <person name="Seah K."/>
            <person name="Emmerich C."/>
        </authorList>
    </citation>
    <scope>NUCLEOTIDE SEQUENCE</scope>
    <source>
        <strain evidence="8">DP1</strain>
    </source>
</reference>
<dbReference type="GO" id="GO:0003700">
    <property type="term" value="F:DNA-binding transcription factor activity"/>
    <property type="evidence" value="ECO:0007669"/>
    <property type="project" value="InterPro"/>
</dbReference>
<feature type="compositionally biased region" description="Polar residues" evidence="6">
    <location>
        <begin position="96"/>
        <end position="115"/>
    </location>
</feature>
<feature type="compositionally biased region" description="Basic and acidic residues" evidence="6">
    <location>
        <begin position="77"/>
        <end position="95"/>
    </location>
</feature>
<organism evidence="8 9">
    <name type="scientific">Euplotes crassus</name>
    <dbReference type="NCBI Taxonomy" id="5936"/>
    <lineage>
        <taxon>Eukaryota</taxon>
        <taxon>Sar</taxon>
        <taxon>Alveolata</taxon>
        <taxon>Ciliophora</taxon>
        <taxon>Intramacronucleata</taxon>
        <taxon>Spirotrichea</taxon>
        <taxon>Hypotrichia</taxon>
        <taxon>Euplotida</taxon>
        <taxon>Euplotidae</taxon>
        <taxon>Moneuplotes</taxon>
    </lineage>
</organism>
<evidence type="ECO:0000256" key="5">
    <source>
        <dbReference type="ARBA" id="ARBA00023242"/>
    </source>
</evidence>
<evidence type="ECO:0000313" key="8">
    <source>
        <dbReference type="EMBL" id="CAI2383625.1"/>
    </source>
</evidence>
<feature type="region of interest" description="Disordered" evidence="6">
    <location>
        <begin position="75"/>
        <end position="128"/>
    </location>
</feature>
<evidence type="ECO:0000256" key="4">
    <source>
        <dbReference type="ARBA" id="ARBA00023163"/>
    </source>
</evidence>
<accession>A0AAD1Y2J3</accession>
<keyword evidence="3" id="KW-0238">DNA-binding</keyword>
<evidence type="ECO:0000256" key="1">
    <source>
        <dbReference type="ARBA" id="ARBA00004123"/>
    </source>
</evidence>
<dbReference type="EMBL" id="CAMPGE010025917">
    <property type="protein sequence ID" value="CAI2383625.1"/>
    <property type="molecule type" value="Genomic_DNA"/>
</dbReference>
<evidence type="ECO:0000256" key="3">
    <source>
        <dbReference type="ARBA" id="ARBA00023125"/>
    </source>
</evidence>
<evidence type="ECO:0000256" key="6">
    <source>
        <dbReference type="SAM" id="MobiDB-lite"/>
    </source>
</evidence>
<feature type="domain" description="AP2/ERF" evidence="7">
    <location>
        <begin position="158"/>
        <end position="226"/>
    </location>
</feature>
<keyword evidence="9" id="KW-1185">Reference proteome</keyword>
<evidence type="ECO:0000313" key="9">
    <source>
        <dbReference type="Proteomes" id="UP001295684"/>
    </source>
</evidence>
<dbReference type="Gene3D" id="3.30.730.10">
    <property type="entry name" value="AP2/ERF domain"/>
    <property type="match status" value="1"/>
</dbReference>
<comment type="subcellular location">
    <subcellularLocation>
        <location evidence="1">Nucleus</location>
    </subcellularLocation>
</comment>
<dbReference type="GO" id="GO:0005634">
    <property type="term" value="C:nucleus"/>
    <property type="evidence" value="ECO:0007669"/>
    <property type="project" value="UniProtKB-SubCell"/>
</dbReference>
<dbReference type="GO" id="GO:0003677">
    <property type="term" value="F:DNA binding"/>
    <property type="evidence" value="ECO:0007669"/>
    <property type="project" value="UniProtKB-KW"/>
</dbReference>
<dbReference type="InterPro" id="IPR016177">
    <property type="entry name" value="DNA-bd_dom_sf"/>
</dbReference>